<evidence type="ECO:0000259" key="1">
    <source>
        <dbReference type="Pfam" id="PF03432"/>
    </source>
</evidence>
<dbReference type="AlphaFoldDB" id="A0A1K0IT99"/>
<name>A0A1K0IT99_LACLL</name>
<gene>
    <name evidence="2" type="primary">relM</name>
</gene>
<evidence type="ECO:0000313" key="2">
    <source>
        <dbReference type="EMBL" id="SDR48799.1"/>
    </source>
</evidence>
<sequence length="333" mass="38429">MATVKVSTTTSCSRAINYAEKRAEVKDGVNCDVDHAKQEMAMVRDMHGKTDGTQAHLVIQAFSPEESQQLGAQKINQLGVELAQKIAPDHQITVYTHIDKAHFHNHIVINAVNLETGKKYHQYKEFNHVKSLNDALLKQHHLEIVQPQKHFEKLTSAEVQMKRRGKQPWKDEIRRKIDAVMADRSVSSYQVFRERLELSGLIVHERGKNVTYELLEPHRRVRGNRLGSSYEKEEIQRELLSRDLNKQNIKENPLKRAPHAIKNQKILKQKEVQKQLRADFQYKLASRTHLYSPKKNFTAFKAPQPLETISLLNLWAPVKPFEKSLSRGFGLSL</sequence>
<reference evidence="2" key="1">
    <citation type="submission" date="2016-10" db="EMBL/GenBank/DDBJ databases">
        <title>Antilisterial bacteriocin lactolisterin BU produced by Lactococcus lactis subsp. lactis BGBU1-4.</title>
        <authorList>
            <person name="Lozo J."/>
            <person name="Mirkovic N."/>
            <person name="Miljkovic M."/>
            <person name="Jovcic B."/>
            <person name="Kojic M."/>
        </authorList>
    </citation>
    <scope>NUCLEOTIDE SEQUENCE</scope>
    <source>
        <strain evidence="2">BGBU1-4</strain>
    </source>
</reference>
<protein>
    <submittedName>
        <fullName evidence="2">Relaxase-mobilization nuclease</fullName>
    </submittedName>
</protein>
<feature type="domain" description="MobA/VirD2-like nuclease" evidence="1">
    <location>
        <begin position="21"/>
        <end position="142"/>
    </location>
</feature>
<dbReference type="InterPro" id="IPR005094">
    <property type="entry name" value="Endonuclease_MobA/VirD2"/>
</dbReference>
<organism evidence="2">
    <name type="scientific">Lactococcus lactis subsp. lactis</name>
    <name type="common">Streptococcus lactis</name>
    <dbReference type="NCBI Taxonomy" id="1360"/>
    <lineage>
        <taxon>Bacteria</taxon>
        <taxon>Bacillati</taxon>
        <taxon>Bacillota</taxon>
        <taxon>Bacilli</taxon>
        <taxon>Lactobacillales</taxon>
        <taxon>Streptococcaceae</taxon>
        <taxon>Lactococcus</taxon>
    </lineage>
</organism>
<dbReference type="EMBL" id="LT629305">
    <property type="protein sequence ID" value="SDR48799.1"/>
    <property type="molecule type" value="Genomic_DNA"/>
</dbReference>
<accession>A0A1K0IT99</accession>
<proteinExistence type="predicted"/>
<dbReference type="Pfam" id="PF03432">
    <property type="entry name" value="Relaxase"/>
    <property type="match status" value="1"/>
</dbReference>